<evidence type="ECO:0000313" key="10">
    <source>
        <dbReference type="EMBL" id="SDZ82645.1"/>
    </source>
</evidence>
<keyword evidence="4 10" id="KW-0808">Transferase</keyword>
<dbReference type="PANTHER" id="PTHR33908:SF11">
    <property type="entry name" value="MEMBRANE PROTEIN"/>
    <property type="match status" value="1"/>
</dbReference>
<keyword evidence="7 8" id="KW-0472">Membrane</keyword>
<dbReference type="RefSeq" id="WP_139188070.1">
    <property type="nucleotide sequence ID" value="NZ_FNQY01000002.1"/>
</dbReference>
<sequence length="541" mass="62262">MSSTNHYVSLSTDFDNNPSSIAGKQVHFSDKILLYLLALLIVFIPFLLLNGYYEPHRDEFLYLAEGNHLSWGFMEVPPMLSLISSMIHWMGGSMFWIRFWPGLFGGATFLLAGSILLSLGGRKLGLLLLYLPFLCGVYLRLFLLFQPNSLEVFFDTLCAFSIIRFIQTRGIKWLYLFGVSAGLGMLSKYSVGVFIISLVIGLLLGKQRHVIFNRHFWYATLIGIIIFLPNLLWQFHHGLPVVHHMELLNKYQLQYIDRMGFLKDQLLMNLATVYIWVAGLLYLLWGHKFRPYQFIAIAYLSVLTILMMLHGKNYYALGAYPFLFSFGALAIENWFRKGKKVVVALLICFSVVLGFWLVPLMIPVFEPVKLAAYYQKMGVAKTGALKWEDLKDHALPQDFADMQGWREMAAKVQKAYNLLTPQQKQHTIIFCDNYGQAGAVDYYRKLFDLPEPLSTNASYLYWIPDHLSMNLQNIVLVTDDQQEMSHPFIKQCREAVLVDSITTPYAKERGSLIILFKDINDTFKAMIKTKIENEKSVFKKK</sequence>
<evidence type="ECO:0000256" key="2">
    <source>
        <dbReference type="ARBA" id="ARBA00022475"/>
    </source>
</evidence>
<dbReference type="InterPro" id="IPR038731">
    <property type="entry name" value="RgtA/B/C-like"/>
</dbReference>
<accession>A0A1H3W6D3</accession>
<dbReference type="Proteomes" id="UP000199041">
    <property type="component" value="Unassembled WGS sequence"/>
</dbReference>
<evidence type="ECO:0000259" key="9">
    <source>
        <dbReference type="Pfam" id="PF13231"/>
    </source>
</evidence>
<keyword evidence="11" id="KW-1185">Reference proteome</keyword>
<feature type="transmembrane region" description="Helical" evidence="8">
    <location>
        <begin position="99"/>
        <end position="119"/>
    </location>
</feature>
<dbReference type="PANTHER" id="PTHR33908">
    <property type="entry name" value="MANNOSYLTRANSFERASE YKCB-RELATED"/>
    <property type="match status" value="1"/>
</dbReference>
<feature type="transmembrane region" description="Helical" evidence="8">
    <location>
        <begin position="173"/>
        <end position="204"/>
    </location>
</feature>
<dbReference type="EMBL" id="FNQY01000002">
    <property type="protein sequence ID" value="SDZ82645.1"/>
    <property type="molecule type" value="Genomic_DNA"/>
</dbReference>
<reference evidence="10 11" key="1">
    <citation type="submission" date="2016-10" db="EMBL/GenBank/DDBJ databases">
        <authorList>
            <person name="de Groot N.N."/>
        </authorList>
    </citation>
    <scope>NUCLEOTIDE SEQUENCE [LARGE SCALE GENOMIC DNA]</scope>
    <source>
        <strain evidence="10 11">Vu-144</strain>
    </source>
</reference>
<feature type="transmembrane region" description="Helical" evidence="8">
    <location>
        <begin position="342"/>
        <end position="362"/>
    </location>
</feature>
<keyword evidence="6 8" id="KW-1133">Transmembrane helix</keyword>
<dbReference type="STRING" id="551991.SAMN05192529_102171"/>
<dbReference type="GO" id="GO:0016763">
    <property type="term" value="F:pentosyltransferase activity"/>
    <property type="evidence" value="ECO:0007669"/>
    <property type="project" value="TreeGrafter"/>
</dbReference>
<evidence type="ECO:0000256" key="6">
    <source>
        <dbReference type="ARBA" id="ARBA00022989"/>
    </source>
</evidence>
<evidence type="ECO:0000256" key="8">
    <source>
        <dbReference type="SAM" id="Phobius"/>
    </source>
</evidence>
<proteinExistence type="predicted"/>
<comment type="subcellular location">
    <subcellularLocation>
        <location evidence="1">Cell membrane</location>
        <topology evidence="1">Multi-pass membrane protein</topology>
    </subcellularLocation>
</comment>
<dbReference type="OrthoDB" id="9813729at2"/>
<evidence type="ECO:0000256" key="5">
    <source>
        <dbReference type="ARBA" id="ARBA00022692"/>
    </source>
</evidence>
<evidence type="ECO:0000256" key="3">
    <source>
        <dbReference type="ARBA" id="ARBA00022676"/>
    </source>
</evidence>
<keyword evidence="2" id="KW-1003">Cell membrane</keyword>
<feature type="domain" description="Glycosyltransferase RgtA/B/C/D-like" evidence="9">
    <location>
        <begin position="76"/>
        <end position="233"/>
    </location>
</feature>
<organism evidence="10 11">
    <name type="scientific">Arachidicoccus rhizosphaerae</name>
    <dbReference type="NCBI Taxonomy" id="551991"/>
    <lineage>
        <taxon>Bacteria</taxon>
        <taxon>Pseudomonadati</taxon>
        <taxon>Bacteroidota</taxon>
        <taxon>Chitinophagia</taxon>
        <taxon>Chitinophagales</taxon>
        <taxon>Chitinophagaceae</taxon>
        <taxon>Arachidicoccus</taxon>
    </lineage>
</organism>
<feature type="transmembrane region" description="Helical" evidence="8">
    <location>
        <begin position="292"/>
        <end position="309"/>
    </location>
</feature>
<keyword evidence="5 8" id="KW-0812">Transmembrane</keyword>
<name>A0A1H3W6D3_9BACT</name>
<feature type="transmembrane region" description="Helical" evidence="8">
    <location>
        <begin position="315"/>
        <end position="335"/>
    </location>
</feature>
<feature type="transmembrane region" description="Helical" evidence="8">
    <location>
        <begin position="216"/>
        <end position="235"/>
    </location>
</feature>
<dbReference type="GO" id="GO:0009103">
    <property type="term" value="P:lipopolysaccharide biosynthetic process"/>
    <property type="evidence" value="ECO:0007669"/>
    <property type="project" value="UniProtKB-ARBA"/>
</dbReference>
<dbReference type="Pfam" id="PF13231">
    <property type="entry name" value="PMT_2"/>
    <property type="match status" value="1"/>
</dbReference>
<feature type="transmembrane region" description="Helical" evidence="8">
    <location>
        <begin position="125"/>
        <end position="143"/>
    </location>
</feature>
<feature type="transmembrane region" description="Helical" evidence="8">
    <location>
        <begin position="266"/>
        <end position="285"/>
    </location>
</feature>
<dbReference type="GO" id="GO:0005886">
    <property type="term" value="C:plasma membrane"/>
    <property type="evidence" value="ECO:0007669"/>
    <property type="project" value="UniProtKB-SubCell"/>
</dbReference>
<evidence type="ECO:0000256" key="7">
    <source>
        <dbReference type="ARBA" id="ARBA00023136"/>
    </source>
</evidence>
<evidence type="ECO:0000256" key="1">
    <source>
        <dbReference type="ARBA" id="ARBA00004651"/>
    </source>
</evidence>
<protein>
    <submittedName>
        <fullName evidence="10">4-amino-4-deoxy-L-arabinose transferase</fullName>
    </submittedName>
</protein>
<gene>
    <name evidence="10" type="ORF">SAMN05192529_102171</name>
</gene>
<feature type="transmembrane region" description="Helical" evidence="8">
    <location>
        <begin position="32"/>
        <end position="49"/>
    </location>
</feature>
<evidence type="ECO:0000256" key="4">
    <source>
        <dbReference type="ARBA" id="ARBA00022679"/>
    </source>
</evidence>
<dbReference type="InterPro" id="IPR050297">
    <property type="entry name" value="LipidA_mod_glycosyltrf_83"/>
</dbReference>
<keyword evidence="3" id="KW-0328">Glycosyltransferase</keyword>
<evidence type="ECO:0000313" key="11">
    <source>
        <dbReference type="Proteomes" id="UP000199041"/>
    </source>
</evidence>
<dbReference type="AlphaFoldDB" id="A0A1H3W6D3"/>